<reference evidence="2 3" key="1">
    <citation type="journal article" date="2016" name="Nat. Commun.">
        <title>Thousands of microbial genomes shed light on interconnected biogeochemical processes in an aquifer system.</title>
        <authorList>
            <person name="Anantharaman K."/>
            <person name="Brown C.T."/>
            <person name="Hug L.A."/>
            <person name="Sharon I."/>
            <person name="Castelle C.J."/>
            <person name="Probst A.J."/>
            <person name="Thomas B.C."/>
            <person name="Singh A."/>
            <person name="Wilkins M.J."/>
            <person name="Karaoz U."/>
            <person name="Brodie E.L."/>
            <person name="Williams K.H."/>
            <person name="Hubbard S.S."/>
            <person name="Banfield J.F."/>
        </authorList>
    </citation>
    <scope>NUCLEOTIDE SEQUENCE [LARGE SCALE GENOMIC DNA]</scope>
</reference>
<name>A0A1F5H2J4_9BACT</name>
<sequence length="192" mass="21768">MKLKYKTNFSGFICLLRAIQLFLKDETLNFTQLGAYICFTAQVDFDPKHPNYKIILRDDNELAKEWGCSPSTVYRNRQYLISKGLLVEKDGNTQVPNFYIFELKLVQSIVKLPPALIQQFFTKTENEVAKMTSSIAELQENQDQNGIQSSSISSKSDLSSSEDLRGSDAYLEGDIDSLLNKVDNESIGDEDE</sequence>
<feature type="compositionally biased region" description="Polar residues" evidence="1">
    <location>
        <begin position="139"/>
        <end position="148"/>
    </location>
</feature>
<gene>
    <name evidence="2" type="ORF">A3B54_04200</name>
</gene>
<dbReference type="EMBL" id="MFBT01000039">
    <property type="protein sequence ID" value="OGD98284.1"/>
    <property type="molecule type" value="Genomic_DNA"/>
</dbReference>
<comment type="caution">
    <text evidence="2">The sequence shown here is derived from an EMBL/GenBank/DDBJ whole genome shotgun (WGS) entry which is preliminary data.</text>
</comment>
<feature type="compositionally biased region" description="Low complexity" evidence="1">
    <location>
        <begin position="149"/>
        <end position="161"/>
    </location>
</feature>
<accession>A0A1F5H2J4</accession>
<organism evidence="2 3">
    <name type="scientific">Candidatus Curtissbacteria bacterium RIFCSPLOWO2_01_FULL_42_50</name>
    <dbReference type="NCBI Taxonomy" id="1797730"/>
    <lineage>
        <taxon>Bacteria</taxon>
        <taxon>Candidatus Curtissiibacteriota</taxon>
    </lineage>
</organism>
<dbReference type="Proteomes" id="UP000177039">
    <property type="component" value="Unassembled WGS sequence"/>
</dbReference>
<evidence type="ECO:0000313" key="3">
    <source>
        <dbReference type="Proteomes" id="UP000177039"/>
    </source>
</evidence>
<evidence type="ECO:0000256" key="1">
    <source>
        <dbReference type="SAM" id="MobiDB-lite"/>
    </source>
</evidence>
<proteinExistence type="predicted"/>
<dbReference type="AlphaFoldDB" id="A0A1F5H2J4"/>
<evidence type="ECO:0000313" key="2">
    <source>
        <dbReference type="EMBL" id="OGD98284.1"/>
    </source>
</evidence>
<feature type="region of interest" description="Disordered" evidence="1">
    <location>
        <begin position="139"/>
        <end position="165"/>
    </location>
</feature>
<protein>
    <submittedName>
        <fullName evidence="2">Uncharacterized protein</fullName>
    </submittedName>
</protein>